<proteinExistence type="inferred from homology"/>
<keyword evidence="9" id="KW-1185">Reference proteome</keyword>
<dbReference type="SUPFAM" id="SSF53335">
    <property type="entry name" value="S-adenosyl-L-methionine-dependent methyltransferases"/>
    <property type="match status" value="1"/>
</dbReference>
<evidence type="ECO:0000256" key="1">
    <source>
        <dbReference type="ARBA" id="ARBA00022603"/>
    </source>
</evidence>
<evidence type="ECO:0000256" key="3">
    <source>
        <dbReference type="ARBA" id="ARBA00022691"/>
    </source>
</evidence>
<feature type="active site" description="Nucleophile" evidence="5">
    <location>
        <position position="514"/>
    </location>
</feature>
<evidence type="ECO:0000313" key="9">
    <source>
        <dbReference type="Proteomes" id="UP000245212"/>
    </source>
</evidence>
<dbReference type="PANTHER" id="PTHR22807:SF53">
    <property type="entry name" value="RIBOSOMAL RNA SMALL SUBUNIT METHYLTRANSFERASE B-RELATED"/>
    <property type="match status" value="1"/>
</dbReference>
<dbReference type="GO" id="GO:0001510">
    <property type="term" value="P:RNA methylation"/>
    <property type="evidence" value="ECO:0007669"/>
    <property type="project" value="InterPro"/>
</dbReference>
<dbReference type="EMBL" id="QETA01000001">
    <property type="protein sequence ID" value="PWF25275.1"/>
    <property type="molecule type" value="Genomic_DNA"/>
</dbReference>
<keyword evidence="4 5" id="KW-0694">RNA-binding</keyword>
<keyword evidence="1 5" id="KW-0489">Methyltransferase</keyword>
<evidence type="ECO:0000256" key="4">
    <source>
        <dbReference type="ARBA" id="ARBA00022884"/>
    </source>
</evidence>
<dbReference type="InterPro" id="IPR023267">
    <property type="entry name" value="RCMT"/>
</dbReference>
<comment type="caution">
    <text evidence="5">Lacks conserved residue(s) required for the propagation of feature annotation.</text>
</comment>
<dbReference type="InterPro" id="IPR054728">
    <property type="entry name" value="RsmB-like_ferredoxin"/>
</dbReference>
<feature type="domain" description="SAM-dependent MTase RsmB/NOP-type" evidence="7">
    <location>
        <begin position="296"/>
        <end position="578"/>
    </location>
</feature>
<protein>
    <submittedName>
        <fullName evidence="8">rRNA methyltransferase</fullName>
    </submittedName>
</protein>
<dbReference type="Proteomes" id="UP000245212">
    <property type="component" value="Unassembled WGS sequence"/>
</dbReference>
<evidence type="ECO:0000256" key="6">
    <source>
        <dbReference type="SAM" id="MobiDB-lite"/>
    </source>
</evidence>
<keyword evidence="2 5" id="KW-0808">Transferase</keyword>
<dbReference type="PANTHER" id="PTHR22807">
    <property type="entry name" value="NOP2 YEAST -RELATED NOL1/NOP2/FMU SUN DOMAIN-CONTAINING"/>
    <property type="match status" value="1"/>
</dbReference>
<dbReference type="AlphaFoldDB" id="A0A2V1K716"/>
<dbReference type="Pfam" id="PF22458">
    <property type="entry name" value="RsmF-B_ferredox"/>
    <property type="match status" value="1"/>
</dbReference>
<accession>A0A2V1K716</accession>
<dbReference type="InterPro" id="IPR029063">
    <property type="entry name" value="SAM-dependent_MTases_sf"/>
</dbReference>
<organism evidence="8 9">
    <name type="scientific">Corticimicrobacter populi</name>
    <dbReference type="NCBI Taxonomy" id="2175229"/>
    <lineage>
        <taxon>Bacteria</taxon>
        <taxon>Pseudomonadati</taxon>
        <taxon>Pseudomonadota</taxon>
        <taxon>Betaproteobacteria</taxon>
        <taxon>Burkholderiales</taxon>
        <taxon>Alcaligenaceae</taxon>
        <taxon>Corticimicrobacter</taxon>
    </lineage>
</organism>
<dbReference type="CDD" id="cd02440">
    <property type="entry name" value="AdoMet_MTases"/>
    <property type="match status" value="1"/>
</dbReference>
<name>A0A2V1K716_9BURK</name>
<feature type="binding site" evidence="5">
    <location>
        <position position="461"/>
    </location>
    <ligand>
        <name>S-adenosyl-L-methionine</name>
        <dbReference type="ChEBI" id="CHEBI:59789"/>
    </ligand>
</feature>
<dbReference type="Pfam" id="PF01189">
    <property type="entry name" value="Methyltr_RsmB-F"/>
    <property type="match status" value="1"/>
</dbReference>
<dbReference type="GO" id="GO:0003723">
    <property type="term" value="F:RNA binding"/>
    <property type="evidence" value="ECO:0007669"/>
    <property type="project" value="UniProtKB-UniRule"/>
</dbReference>
<reference evidence="9" key="1">
    <citation type="submission" date="2018-05" db="EMBL/GenBank/DDBJ databases">
        <authorList>
            <person name="Li Y."/>
        </authorList>
    </citation>
    <scope>NUCLEOTIDE SEQUENCE [LARGE SCALE GENOMIC DNA]</scope>
    <source>
        <strain evidence="9">3d-2-2</strain>
    </source>
</reference>
<evidence type="ECO:0000256" key="5">
    <source>
        <dbReference type="PROSITE-ProRule" id="PRU01023"/>
    </source>
</evidence>
<dbReference type="InterPro" id="IPR001678">
    <property type="entry name" value="MeTrfase_RsmB-F_NOP2_dom"/>
</dbReference>
<evidence type="ECO:0000259" key="7">
    <source>
        <dbReference type="PROSITE" id="PS51686"/>
    </source>
</evidence>
<dbReference type="InterPro" id="IPR049560">
    <property type="entry name" value="MeTrfase_RsmB-F_NOP2_cat"/>
</dbReference>
<sequence>MNEKRQSRQPRWVKTGTRPEQGQGRPTERKGRPGTRPETGTRGATGGQRDGVRKETSRQDPGARRESGSTGRGRSEGEGANRRFDRAERGVRADRTERTDRAERTERADRRERPVRSERPERVGRVARPDRQDFGARRESGSRPDSRRRFEVAEAAPRGGRVGIRLEQLRQVLDLVLNWQQPADVALSRWFKENARLGSRDRGELAEGLYDTLRHLRRYRQMATSGHGTATRRLAILGLSATLGSEALEEALDMDERAWLEHVGRIDPQSQSRAVRHSLPDWLDEKIGALVEPEALAQALNQPAPLDLRVNPLKAERDAMMTVLQAQLGELSDKLTATPYSPWGMRLDMHLPLNRWSQFTDGQIEVQDEGSQLLALMVGPKRQETVVDFCAGAGGKTLLLGALMRSTGRLYAMDVSAARLANAKPRLARSGLSNVIPIALSSENDTRVKRLSGKAHRVLVDAPCSGTGTLRRNPDLKWRQTPESLAALVEIQARILNSAARCVAPGGRLVYATCSILPDENEAQIEAFLAQHPDFELLDAREMLGDRVPALVLDGPYLSLRPDVHGTDGFFAAALQRKAAG</sequence>
<dbReference type="PRINTS" id="PR02008">
    <property type="entry name" value="RCMTFAMILY"/>
</dbReference>
<keyword evidence="3 5" id="KW-0949">S-adenosyl-L-methionine</keyword>
<dbReference type="Gene3D" id="3.40.50.150">
    <property type="entry name" value="Vaccinia Virus protein VP39"/>
    <property type="match status" value="1"/>
</dbReference>
<feature type="region of interest" description="Disordered" evidence="6">
    <location>
        <begin position="1"/>
        <end position="154"/>
    </location>
</feature>
<comment type="caution">
    <text evidence="8">The sequence shown here is derived from an EMBL/GenBank/DDBJ whole genome shotgun (WGS) entry which is preliminary data.</text>
</comment>
<dbReference type="PROSITE" id="PS51686">
    <property type="entry name" value="SAM_MT_RSMB_NOP"/>
    <property type="match status" value="1"/>
</dbReference>
<feature type="binding site" evidence="5">
    <location>
        <position position="414"/>
    </location>
    <ligand>
        <name>S-adenosyl-L-methionine</name>
        <dbReference type="ChEBI" id="CHEBI:59789"/>
    </ligand>
</feature>
<comment type="similarity">
    <text evidence="5">Belongs to the class I-like SAM-binding methyltransferase superfamily. RsmB/NOP family.</text>
</comment>
<feature type="compositionally biased region" description="Basic and acidic residues" evidence="6">
    <location>
        <begin position="50"/>
        <end position="152"/>
    </location>
</feature>
<evidence type="ECO:0000256" key="2">
    <source>
        <dbReference type="ARBA" id="ARBA00022679"/>
    </source>
</evidence>
<evidence type="ECO:0000313" key="8">
    <source>
        <dbReference type="EMBL" id="PWF25275.1"/>
    </source>
</evidence>
<gene>
    <name evidence="8" type="ORF">DD235_03765</name>
</gene>
<dbReference type="GO" id="GO:0008173">
    <property type="term" value="F:RNA methyltransferase activity"/>
    <property type="evidence" value="ECO:0007669"/>
    <property type="project" value="InterPro"/>
</dbReference>